<gene>
    <name evidence="3" type="ORF">CLBCK_18550</name>
</gene>
<dbReference type="InterPro" id="IPR052404">
    <property type="entry name" value="SPP1-like_terminase"/>
</dbReference>
<proteinExistence type="predicted"/>
<dbReference type="InterPro" id="IPR038713">
    <property type="entry name" value="Terminase_Gp1_N_sf"/>
</dbReference>
<protein>
    <submittedName>
        <fullName evidence="3">Terminase small subunit</fullName>
    </submittedName>
</protein>
<keyword evidence="1" id="KW-1188">Viral release from host cell</keyword>
<dbReference type="GO" id="GO:0051276">
    <property type="term" value="P:chromosome organization"/>
    <property type="evidence" value="ECO:0007669"/>
    <property type="project" value="InterPro"/>
</dbReference>
<name>A0A1S8SA99_CLOBE</name>
<dbReference type="AlphaFoldDB" id="A0A1S8SA99"/>
<evidence type="ECO:0000256" key="1">
    <source>
        <dbReference type="ARBA" id="ARBA00022612"/>
    </source>
</evidence>
<dbReference type="Pfam" id="PF03592">
    <property type="entry name" value="Terminase_2"/>
    <property type="match status" value="1"/>
</dbReference>
<dbReference type="Proteomes" id="UP000190973">
    <property type="component" value="Unassembled WGS sequence"/>
</dbReference>
<keyword evidence="2" id="KW-0231">Viral genome packaging</keyword>
<dbReference type="InterPro" id="IPR005335">
    <property type="entry name" value="Terminase_ssu"/>
</dbReference>
<dbReference type="Gene3D" id="1.10.10.1400">
    <property type="entry name" value="Terminase, small subunit, N-terminal DNA-binding domain, HTH motif"/>
    <property type="match status" value="1"/>
</dbReference>
<sequence>MKWGEKVAKLTEKQKRFCNEYLIDLNATQAAIRAGYSSIAAKEIGYENLTKPHIKAYVQKRMAERAERTNITQDMVVKELAKIAFSKIDDYVEIDDNTGINNVIVKATRDVQEDKISAVSSIKQGSNGIEIKLHDKVRALENLGRHLGMFKDKVEIYATNEIQVKIED</sequence>
<evidence type="ECO:0000313" key="4">
    <source>
        <dbReference type="Proteomes" id="UP000190973"/>
    </source>
</evidence>
<reference evidence="3 4" key="1">
    <citation type="submission" date="2016-05" db="EMBL/GenBank/DDBJ databases">
        <title>Microbial solvent formation.</title>
        <authorList>
            <person name="Poehlein A."/>
            <person name="Montoya Solano J.D."/>
            <person name="Flitsch S."/>
            <person name="Krabben P."/>
            <person name="Duerre P."/>
            <person name="Daniel R."/>
        </authorList>
    </citation>
    <scope>NUCLEOTIDE SEQUENCE [LARGE SCALE GENOMIC DNA]</scope>
    <source>
        <strain evidence="3 4">DSM 53</strain>
    </source>
</reference>
<dbReference type="EMBL" id="LZZI01000025">
    <property type="protein sequence ID" value="OOM62317.1"/>
    <property type="molecule type" value="Genomic_DNA"/>
</dbReference>
<dbReference type="PANTHER" id="PTHR41328:SF2">
    <property type="entry name" value="TERMINASE SMALL SUBUNIT"/>
    <property type="match status" value="1"/>
</dbReference>
<evidence type="ECO:0000256" key="2">
    <source>
        <dbReference type="ARBA" id="ARBA00023219"/>
    </source>
</evidence>
<accession>A0A1S8SA99</accession>
<evidence type="ECO:0000313" key="3">
    <source>
        <dbReference type="EMBL" id="OOM62317.1"/>
    </source>
</evidence>
<comment type="caution">
    <text evidence="3">The sequence shown here is derived from an EMBL/GenBank/DDBJ whole genome shotgun (WGS) entry which is preliminary data.</text>
</comment>
<dbReference type="PANTHER" id="PTHR41328">
    <property type="entry name" value="TERMINASE SMALL SUBUNIT-RELATED"/>
    <property type="match status" value="1"/>
</dbReference>
<organism evidence="3 4">
    <name type="scientific">Clostridium beijerinckii</name>
    <name type="common">Clostridium MP</name>
    <dbReference type="NCBI Taxonomy" id="1520"/>
    <lineage>
        <taxon>Bacteria</taxon>
        <taxon>Bacillati</taxon>
        <taxon>Bacillota</taxon>
        <taxon>Clostridia</taxon>
        <taxon>Eubacteriales</taxon>
        <taxon>Clostridiaceae</taxon>
        <taxon>Clostridium</taxon>
    </lineage>
</organism>